<dbReference type="Proteomes" id="UP000596742">
    <property type="component" value="Unassembled WGS sequence"/>
</dbReference>
<gene>
    <name evidence="3" type="ORF">MGAL_10B091317</name>
</gene>
<dbReference type="GO" id="GO:0032580">
    <property type="term" value="C:Golgi cisterna membrane"/>
    <property type="evidence" value="ECO:0007669"/>
    <property type="project" value="UniProtKB-SubCell"/>
</dbReference>
<name>A0A8B6FUN0_MYTGA</name>
<sequence length="353" mass="40967">MALQSSNCISIGNNCRYIRPYTGQNKKRSSFTEELVANMKKSDSPDNDNDDDRYIRPNTGQNKKRIRFTRELVANMKKSDSPDNDYDVNRCIRPNTIHDEDRSIFTKNVIANMKKSDSSDHDDDYDREKQYLEQNAAICMTLSLGTFSAMTLDITELDATVIKLLSILVLFEDFRLKYCHLIYTTSSSNIMQTLFYQNYGVQKGSFKAILKEKSIWKTITLHPIKDSQQQYRIQNYLLSSHIQDLHQKQLYLQREITQMEKNAGTLKPTDSITRQGMIPSLTKYKPKVRDEVLAWDYLSTSTMSHRNLNPKRAINTPLKHALEDNINQALQIMNRNARQKGRTIIIKTTVWVS</sequence>
<reference evidence="3" key="1">
    <citation type="submission" date="2018-11" db="EMBL/GenBank/DDBJ databases">
        <authorList>
            <person name="Alioto T."/>
            <person name="Alioto T."/>
        </authorList>
    </citation>
    <scope>NUCLEOTIDE SEQUENCE</scope>
</reference>
<keyword evidence="4" id="KW-1185">Reference proteome</keyword>
<proteinExistence type="inferred from homology"/>
<comment type="similarity">
    <text evidence="1">Belongs to the chondroitin N-acetylgalactosaminyltransferase family.</text>
</comment>
<keyword evidence="1" id="KW-0735">Signal-anchor</keyword>
<keyword evidence="1" id="KW-0812">Transmembrane</keyword>
<dbReference type="EC" id="2.4.1.-" evidence="1"/>
<dbReference type="InterPro" id="IPR008428">
    <property type="entry name" value="Chond_GalNAc"/>
</dbReference>
<evidence type="ECO:0000313" key="4">
    <source>
        <dbReference type="Proteomes" id="UP000596742"/>
    </source>
</evidence>
<accession>A0A8B6FUN0</accession>
<dbReference type="EMBL" id="UYJE01007461">
    <property type="protein sequence ID" value="VDI54968.1"/>
    <property type="molecule type" value="Genomic_DNA"/>
</dbReference>
<evidence type="ECO:0000256" key="1">
    <source>
        <dbReference type="RuleBase" id="RU364016"/>
    </source>
</evidence>
<comment type="caution">
    <text evidence="3">The sequence shown here is derived from an EMBL/GenBank/DDBJ whole genome shotgun (WGS) entry which is preliminary data.</text>
</comment>
<organism evidence="3 4">
    <name type="scientific">Mytilus galloprovincialis</name>
    <name type="common">Mediterranean mussel</name>
    <dbReference type="NCBI Taxonomy" id="29158"/>
    <lineage>
        <taxon>Eukaryota</taxon>
        <taxon>Metazoa</taxon>
        <taxon>Spiralia</taxon>
        <taxon>Lophotrochozoa</taxon>
        <taxon>Mollusca</taxon>
        <taxon>Bivalvia</taxon>
        <taxon>Autobranchia</taxon>
        <taxon>Pteriomorphia</taxon>
        <taxon>Mytilida</taxon>
        <taxon>Mytiloidea</taxon>
        <taxon>Mytilidae</taxon>
        <taxon>Mytilinae</taxon>
        <taxon>Mytilus</taxon>
    </lineage>
</organism>
<evidence type="ECO:0000256" key="2">
    <source>
        <dbReference type="SAM" id="MobiDB-lite"/>
    </source>
</evidence>
<protein>
    <recommendedName>
        <fullName evidence="1">Hexosyltransferase</fullName>
        <ecNumber evidence="1">2.4.1.-</ecNumber>
    </recommendedName>
</protein>
<keyword evidence="1" id="KW-0333">Golgi apparatus</keyword>
<comment type="subcellular location">
    <subcellularLocation>
        <location evidence="1">Golgi apparatus</location>
        <location evidence="1">Golgi stack membrane</location>
        <topology evidence="1">Single-pass type II membrane protein</topology>
    </subcellularLocation>
</comment>
<keyword evidence="1" id="KW-0808">Transferase</keyword>
<dbReference type="OrthoDB" id="431432at2759"/>
<feature type="region of interest" description="Disordered" evidence="2">
    <location>
        <begin position="37"/>
        <end position="61"/>
    </location>
</feature>
<evidence type="ECO:0000313" key="3">
    <source>
        <dbReference type="EMBL" id="VDI54968.1"/>
    </source>
</evidence>
<dbReference type="AlphaFoldDB" id="A0A8B6FUN0"/>
<dbReference type="Pfam" id="PF05679">
    <property type="entry name" value="CHGN"/>
    <property type="match status" value="1"/>
</dbReference>
<dbReference type="GO" id="GO:0008376">
    <property type="term" value="F:acetylgalactosaminyltransferase activity"/>
    <property type="evidence" value="ECO:0007669"/>
    <property type="project" value="InterPro"/>
</dbReference>